<sequence>MSDPVEIVDQKGSFRLIRDRESGRHAIVEARDNKVYTVHPREREAEPDTPEGMARLVEPDGWQDPAEARAKFAEITREGEELAKEIW</sequence>
<evidence type="ECO:0000313" key="1">
    <source>
        <dbReference type="EMBL" id="EKV32437.1"/>
    </source>
</evidence>
<reference evidence="1 2" key="1">
    <citation type="journal article" date="2013" name="Genome Announc.">
        <title>Draft Genome Sequence of an Alphaproteobacterium, Caenispirillum salinarum AK4(T), Isolated from a Solar Saltern.</title>
        <authorList>
            <person name="Khatri I."/>
            <person name="Singh A."/>
            <person name="Korpole S."/>
            <person name="Pinnaka A.K."/>
            <person name="Subramanian S."/>
        </authorList>
    </citation>
    <scope>NUCLEOTIDE SEQUENCE [LARGE SCALE GENOMIC DNA]</scope>
    <source>
        <strain evidence="1 2">AK4</strain>
    </source>
</reference>
<accession>K9H4D7</accession>
<evidence type="ECO:0000313" key="2">
    <source>
        <dbReference type="Proteomes" id="UP000009881"/>
    </source>
</evidence>
<proteinExistence type="predicted"/>
<dbReference type="RefSeq" id="WP_009538925.1">
    <property type="nucleotide sequence ID" value="NZ_ANHY01000003.1"/>
</dbReference>
<dbReference type="AlphaFoldDB" id="K9H4D7"/>
<dbReference type="EMBL" id="ANHY01000003">
    <property type="protein sequence ID" value="EKV32437.1"/>
    <property type="molecule type" value="Genomic_DNA"/>
</dbReference>
<comment type="caution">
    <text evidence="1">The sequence shown here is derived from an EMBL/GenBank/DDBJ whole genome shotgun (WGS) entry which is preliminary data.</text>
</comment>
<organism evidence="1 2">
    <name type="scientific">Caenispirillum salinarum AK4</name>
    <dbReference type="NCBI Taxonomy" id="1238182"/>
    <lineage>
        <taxon>Bacteria</taxon>
        <taxon>Pseudomonadati</taxon>
        <taxon>Pseudomonadota</taxon>
        <taxon>Alphaproteobacteria</taxon>
        <taxon>Rhodospirillales</taxon>
        <taxon>Novispirillaceae</taxon>
        <taxon>Caenispirillum</taxon>
    </lineage>
</organism>
<protein>
    <submittedName>
        <fullName evidence="1">Uncharacterized protein</fullName>
    </submittedName>
</protein>
<name>K9H4D7_9PROT</name>
<gene>
    <name evidence="1" type="ORF">C882_2516</name>
</gene>
<dbReference type="OrthoDB" id="7361279at2"/>
<dbReference type="Proteomes" id="UP000009881">
    <property type="component" value="Unassembled WGS sequence"/>
</dbReference>
<keyword evidence="2" id="KW-1185">Reference proteome</keyword>